<keyword evidence="3" id="KW-1185">Reference proteome</keyword>
<reference evidence="2 3" key="2">
    <citation type="submission" date="2018-08" db="EMBL/GenBank/DDBJ databases">
        <authorList>
            <person name="Laetsch R D."/>
            <person name="Stevens L."/>
            <person name="Kumar S."/>
            <person name="Blaxter L. M."/>
        </authorList>
    </citation>
    <scope>NUCLEOTIDE SEQUENCE [LARGE SCALE GENOMIC DNA]</scope>
</reference>
<proteinExistence type="predicted"/>
<evidence type="ECO:0000313" key="3">
    <source>
        <dbReference type="Proteomes" id="UP000271087"/>
    </source>
</evidence>
<organism evidence="4">
    <name type="scientific">Onchocerca ochengi</name>
    <name type="common">Filarial nematode worm</name>
    <dbReference type="NCBI Taxonomy" id="42157"/>
    <lineage>
        <taxon>Eukaryota</taxon>
        <taxon>Metazoa</taxon>
        <taxon>Ecdysozoa</taxon>
        <taxon>Nematoda</taxon>
        <taxon>Chromadorea</taxon>
        <taxon>Rhabditida</taxon>
        <taxon>Spirurina</taxon>
        <taxon>Spiruromorpha</taxon>
        <taxon>Filarioidea</taxon>
        <taxon>Onchocercidae</taxon>
        <taxon>Onchocerca</taxon>
    </lineage>
</organism>
<dbReference type="EMBL" id="UYRW01008530">
    <property type="protein sequence ID" value="VDM96777.1"/>
    <property type="molecule type" value="Genomic_DNA"/>
</dbReference>
<name>A0A182EU49_ONCOC</name>
<evidence type="ECO:0000313" key="4">
    <source>
        <dbReference type="WBParaSite" id="nOo.2.0.1.t11678-RA"/>
    </source>
</evidence>
<keyword evidence="1" id="KW-0175">Coiled coil</keyword>
<feature type="coiled-coil region" evidence="1">
    <location>
        <begin position="2"/>
        <end position="29"/>
    </location>
</feature>
<reference evidence="4" key="1">
    <citation type="submission" date="2016-06" db="UniProtKB">
        <authorList>
            <consortium name="WormBaseParasite"/>
        </authorList>
    </citation>
    <scope>IDENTIFICATION</scope>
</reference>
<evidence type="ECO:0000313" key="2">
    <source>
        <dbReference type="EMBL" id="VDM96777.1"/>
    </source>
</evidence>
<dbReference type="AlphaFoldDB" id="A0A182EU49"/>
<accession>A0A182EU49</accession>
<sequence>MSDSLTVNIELAKQKLAQLIEEVEGLDLSPLDEQLPNNELFKQCEARRRAISQKIQTPRAIHWQSVLRQLEALGENLEPSSIENIIETRLQKWIMDKVYQQKEEQQVRSVAKLRLFRATAML</sequence>
<dbReference type="Proteomes" id="UP000271087">
    <property type="component" value="Unassembled WGS sequence"/>
</dbReference>
<dbReference type="OrthoDB" id="5864015at2759"/>
<protein>
    <submittedName>
        <fullName evidence="4">Type I restriction endonuclease subunit R</fullName>
    </submittedName>
</protein>
<evidence type="ECO:0000256" key="1">
    <source>
        <dbReference type="SAM" id="Coils"/>
    </source>
</evidence>
<dbReference type="WBParaSite" id="nOo.2.0.1.t11678-RA">
    <property type="protein sequence ID" value="nOo.2.0.1.t11678-RA"/>
    <property type="gene ID" value="nOo.2.0.1.g11678"/>
</dbReference>
<gene>
    <name evidence="2" type="ORF">NOO_LOCUS11678</name>
</gene>